<feature type="domain" description="EamA" evidence="2">
    <location>
        <begin position="9"/>
        <end position="142"/>
    </location>
</feature>
<dbReference type="PANTHER" id="PTHR22911:SF76">
    <property type="entry name" value="EAMA DOMAIN-CONTAINING PROTEIN"/>
    <property type="match status" value="1"/>
</dbReference>
<dbReference type="Pfam" id="PF00892">
    <property type="entry name" value="EamA"/>
    <property type="match status" value="1"/>
</dbReference>
<dbReference type="OrthoDB" id="8690132at2"/>
<feature type="transmembrane region" description="Helical" evidence="1">
    <location>
        <begin position="126"/>
        <end position="143"/>
    </location>
</feature>
<feature type="transmembrane region" description="Helical" evidence="1">
    <location>
        <begin position="208"/>
        <end position="229"/>
    </location>
</feature>
<name>A0LB40_MAGMM</name>
<dbReference type="AlphaFoldDB" id="A0LB40"/>
<keyword evidence="1" id="KW-0812">Transmembrane</keyword>
<feature type="transmembrane region" description="Helical" evidence="1">
    <location>
        <begin position="40"/>
        <end position="58"/>
    </location>
</feature>
<gene>
    <name evidence="3" type="ordered locus">Mmc1_2687</name>
</gene>
<evidence type="ECO:0000313" key="3">
    <source>
        <dbReference type="EMBL" id="ABK45183.1"/>
    </source>
</evidence>
<feature type="transmembrane region" description="Helical" evidence="1">
    <location>
        <begin position="70"/>
        <end position="94"/>
    </location>
</feature>
<sequence precursor="true">MLQNNSYQRGVVLMLLSAVILSSMGLLVRGMTQAQDWQVVLWRGIWATTGMGLVLLVQNRGGSWQRIREAGWLALLGGVFQGGGSIGFILSMLHTTVANAMFTMSSMPLFTALLAWLVLREPLHKITLLAIAVAMAGVGLMVWDGMSYGGALGNLLALGAALCAACLVVVLRYGRGRNMLPTLIFGALISVMVGGVMVPGSWMIPWRDWLLCLLLGGGVTVAGHLLFLLASRDLSGAQLTLVGLVEFALGPLWVWWFMGEEPSGWSLLGGAVVSLAVVWHTVWGAAWVKPLPGPA</sequence>
<feature type="transmembrane region" description="Helical" evidence="1">
    <location>
        <begin position="100"/>
        <end position="119"/>
    </location>
</feature>
<protein>
    <recommendedName>
        <fullName evidence="2">EamA domain-containing protein</fullName>
    </recommendedName>
</protein>
<dbReference type="Proteomes" id="UP000002586">
    <property type="component" value="Chromosome"/>
</dbReference>
<dbReference type="RefSeq" id="WP_011714282.1">
    <property type="nucleotide sequence ID" value="NC_008576.1"/>
</dbReference>
<reference evidence="3 4" key="2">
    <citation type="journal article" date="2012" name="Int. J. Syst. Evol. Microbiol.">
        <title>Magnetococcus marinus gen. nov., sp. nov., a marine, magnetotactic bacterium that represents a novel lineage (Magnetococcaceae fam. nov.; Magnetococcales ord. nov.) at the base of the Alphaproteobacteria.</title>
        <authorList>
            <person name="Bazylinski D.A."/>
            <person name="Williams T.J."/>
            <person name="Lefevre C.T."/>
            <person name="Berg R.J."/>
            <person name="Zhang C.L."/>
            <person name="Bowser S.S."/>
            <person name="Dean A.J."/>
            <person name="Beveridge T.J."/>
        </authorList>
    </citation>
    <scope>NUCLEOTIDE SEQUENCE [LARGE SCALE GENOMIC DNA]</scope>
    <source>
        <strain evidence="4">ATCC BAA-1437 / JCM 17883 / MC-1</strain>
    </source>
</reference>
<feature type="transmembrane region" description="Helical" evidence="1">
    <location>
        <begin position="149"/>
        <end position="171"/>
    </location>
</feature>
<evidence type="ECO:0000256" key="1">
    <source>
        <dbReference type="SAM" id="Phobius"/>
    </source>
</evidence>
<keyword evidence="4" id="KW-1185">Reference proteome</keyword>
<reference evidence="4" key="1">
    <citation type="journal article" date="2009" name="Appl. Environ. Microbiol.">
        <title>Complete genome sequence of the chemolithoautotrophic marine magnetotactic coccus strain MC-1.</title>
        <authorList>
            <person name="Schubbe S."/>
            <person name="Williams T.J."/>
            <person name="Xie G."/>
            <person name="Kiss H.E."/>
            <person name="Brettin T.S."/>
            <person name="Martinez D."/>
            <person name="Ross C.A."/>
            <person name="Schuler D."/>
            <person name="Cox B.L."/>
            <person name="Nealson K.H."/>
            <person name="Bazylinski D.A."/>
        </authorList>
    </citation>
    <scope>NUCLEOTIDE SEQUENCE [LARGE SCALE GENOMIC DNA]</scope>
    <source>
        <strain evidence="4">ATCC BAA-1437 / JCM 17883 / MC-1</strain>
    </source>
</reference>
<dbReference type="EMBL" id="CP000471">
    <property type="protein sequence ID" value="ABK45183.1"/>
    <property type="molecule type" value="Genomic_DNA"/>
</dbReference>
<feature type="transmembrane region" description="Helical" evidence="1">
    <location>
        <begin position="241"/>
        <end position="258"/>
    </location>
</feature>
<evidence type="ECO:0000313" key="4">
    <source>
        <dbReference type="Proteomes" id="UP000002586"/>
    </source>
</evidence>
<dbReference type="STRING" id="156889.Mmc1_2687"/>
<feature type="transmembrane region" description="Helical" evidence="1">
    <location>
        <begin position="183"/>
        <end position="202"/>
    </location>
</feature>
<dbReference type="InterPro" id="IPR000620">
    <property type="entry name" value="EamA_dom"/>
</dbReference>
<dbReference type="InterPro" id="IPR037185">
    <property type="entry name" value="EmrE-like"/>
</dbReference>
<feature type="transmembrane region" description="Helical" evidence="1">
    <location>
        <begin position="264"/>
        <end position="288"/>
    </location>
</feature>
<feature type="transmembrane region" description="Helical" evidence="1">
    <location>
        <begin position="12"/>
        <end position="28"/>
    </location>
</feature>
<accession>A0LB40</accession>
<evidence type="ECO:0000259" key="2">
    <source>
        <dbReference type="Pfam" id="PF00892"/>
    </source>
</evidence>
<dbReference type="KEGG" id="mgm:Mmc1_2687"/>
<keyword evidence="1" id="KW-0472">Membrane</keyword>
<dbReference type="GO" id="GO:0016020">
    <property type="term" value="C:membrane"/>
    <property type="evidence" value="ECO:0007669"/>
    <property type="project" value="InterPro"/>
</dbReference>
<proteinExistence type="predicted"/>
<dbReference type="HOGENOM" id="CLU_033863_17_0_5"/>
<organism evidence="3 4">
    <name type="scientific">Magnetococcus marinus (strain ATCC BAA-1437 / JCM 17883 / MC-1)</name>
    <dbReference type="NCBI Taxonomy" id="156889"/>
    <lineage>
        <taxon>Bacteria</taxon>
        <taxon>Pseudomonadati</taxon>
        <taxon>Pseudomonadota</taxon>
        <taxon>Magnetococcia</taxon>
        <taxon>Magnetococcales</taxon>
        <taxon>Magnetococcaceae</taxon>
        <taxon>Magnetococcus</taxon>
    </lineage>
</organism>
<dbReference type="PANTHER" id="PTHR22911">
    <property type="entry name" value="ACYL-MALONYL CONDENSING ENZYME-RELATED"/>
    <property type="match status" value="1"/>
</dbReference>
<dbReference type="eggNOG" id="COG0697">
    <property type="taxonomic scope" value="Bacteria"/>
</dbReference>
<dbReference type="SUPFAM" id="SSF103481">
    <property type="entry name" value="Multidrug resistance efflux transporter EmrE"/>
    <property type="match status" value="2"/>
</dbReference>
<keyword evidence="1" id="KW-1133">Transmembrane helix</keyword>